<evidence type="ECO:0000256" key="1">
    <source>
        <dbReference type="SAM" id="MobiDB-lite"/>
    </source>
</evidence>
<gene>
    <name evidence="3" type="ORF">C4541_01755</name>
</gene>
<comment type="caution">
    <text evidence="3">The sequence shown here is derived from an EMBL/GenBank/DDBJ whole genome shotgun (WGS) entry which is preliminary data.</text>
</comment>
<feature type="compositionally biased region" description="Polar residues" evidence="1">
    <location>
        <begin position="73"/>
        <end position="82"/>
    </location>
</feature>
<evidence type="ECO:0000256" key="2">
    <source>
        <dbReference type="SAM" id="SignalP"/>
    </source>
</evidence>
<evidence type="ECO:0000313" key="3">
    <source>
        <dbReference type="EMBL" id="RJP61485.1"/>
    </source>
</evidence>
<dbReference type="AlphaFoldDB" id="A0A3A4R5G6"/>
<evidence type="ECO:0008006" key="5">
    <source>
        <dbReference type="Google" id="ProtNLM"/>
    </source>
</evidence>
<keyword evidence="2" id="KW-0732">Signal</keyword>
<proteinExistence type="predicted"/>
<dbReference type="EMBL" id="QZJZ01000012">
    <property type="protein sequence ID" value="RJP61485.1"/>
    <property type="molecule type" value="Genomic_DNA"/>
</dbReference>
<dbReference type="Proteomes" id="UP000266426">
    <property type="component" value="Unassembled WGS sequence"/>
</dbReference>
<reference evidence="3 4" key="1">
    <citation type="journal article" date="2017" name="ISME J.">
        <title>Energy and carbon metabolisms in a deep terrestrial subsurface fluid microbial community.</title>
        <authorList>
            <person name="Momper L."/>
            <person name="Jungbluth S.P."/>
            <person name="Lee M.D."/>
            <person name="Amend J.P."/>
        </authorList>
    </citation>
    <scope>NUCLEOTIDE SEQUENCE [LARGE SCALE GENOMIC DNA]</scope>
    <source>
        <strain evidence="3">SURF_26</strain>
    </source>
</reference>
<feature type="region of interest" description="Disordered" evidence="1">
    <location>
        <begin position="71"/>
        <end position="90"/>
    </location>
</feature>
<name>A0A3A4R5G6_9BACT</name>
<protein>
    <recommendedName>
        <fullName evidence="5">PKD domain-containing protein</fullName>
    </recommendedName>
</protein>
<evidence type="ECO:0000313" key="4">
    <source>
        <dbReference type="Proteomes" id="UP000266426"/>
    </source>
</evidence>
<accession>A0A3A4R5G6</accession>
<sequence>MKTRCFQIMIACVLSLASIHAYAVDLQPAAPSSPYRSTQLITSASQNSGSAPSGVTGSSYTAPVINPLGTGYGSSETSSNPTVPADNDSTDPNLIEMTGLLKSAYPQLSSAEYTYIYANRLYYRATLLDNEGNVAARLVSSTVRLYYYNGKNVKVSGYKIPISDNDSTTPPLLNVVKLEEILPPPPPQVWVELKGYVKYAYPQLSTAEYQYAYQNSLYYNRATLHDNDGKLIARLISKEIRLYSFHGKYVALGGYKLGISPDNSIPLVNVIKMEEIVIPPPPPVWVEMRGIMNPQYPRLSTPEYQYVYTNRLYYRATLNDNDGVITARLVSTDIPFYRYKGFYVEVAGYLIKPKTTPFDTGTTEPTPLINVEKLKVIYEPMPVETWRGVIHPNITTTTSAYWPATPFVLKDFSGYTIGFLNPSSNEMAELLKKHVHDFIVAVTGPVKKTEYYNYKIMLVQKLEVIQDLRHIVWMNDEPVVIPAGKEIHFNRLGDVILPIKNENEDGTVEFYPVLYQKNWDFDAMVPPLPPVEPDNSGAVMPPVVPVKYVEYNYNYDSRIKYMDGEKLMDDPVFTFEKPGFYEITITVSYIDQYGYIKKTETAQRGIRVVEIVVEDPDNDGGAVTP</sequence>
<feature type="chain" id="PRO_5017182993" description="PKD domain-containing protein" evidence="2">
    <location>
        <begin position="24"/>
        <end position="625"/>
    </location>
</feature>
<feature type="signal peptide" evidence="2">
    <location>
        <begin position="1"/>
        <end position="23"/>
    </location>
</feature>
<organism evidence="3 4">
    <name type="scientific">Candidatus Auribacter fodinae</name>
    <dbReference type="NCBI Taxonomy" id="2093366"/>
    <lineage>
        <taxon>Bacteria</taxon>
        <taxon>Pseudomonadati</taxon>
        <taxon>Candidatus Auribacterota</taxon>
        <taxon>Candidatus Auribacteria</taxon>
        <taxon>Candidatus Auribacterales</taxon>
        <taxon>Candidatus Auribacteraceae</taxon>
        <taxon>Candidatus Auribacter</taxon>
    </lineage>
</organism>